<reference evidence="2" key="1">
    <citation type="journal article" date="2023" name="Mol. Biol. Evol.">
        <title>Third-Generation Sequencing Reveals the Adaptive Role of the Epigenome in Three Deep-Sea Polychaetes.</title>
        <authorList>
            <person name="Perez M."/>
            <person name="Aroh O."/>
            <person name="Sun Y."/>
            <person name="Lan Y."/>
            <person name="Juniper S.K."/>
            <person name="Young C.R."/>
            <person name="Angers B."/>
            <person name="Qian P.Y."/>
        </authorList>
    </citation>
    <scope>NUCLEOTIDE SEQUENCE</scope>
    <source>
        <strain evidence="2">R07B-5</strain>
    </source>
</reference>
<accession>A0AAD9JEX1</accession>
<keyword evidence="3" id="KW-1185">Reference proteome</keyword>
<organism evidence="2 3">
    <name type="scientific">Ridgeia piscesae</name>
    <name type="common">Tubeworm</name>
    <dbReference type="NCBI Taxonomy" id="27915"/>
    <lineage>
        <taxon>Eukaryota</taxon>
        <taxon>Metazoa</taxon>
        <taxon>Spiralia</taxon>
        <taxon>Lophotrochozoa</taxon>
        <taxon>Annelida</taxon>
        <taxon>Polychaeta</taxon>
        <taxon>Sedentaria</taxon>
        <taxon>Canalipalpata</taxon>
        <taxon>Sabellida</taxon>
        <taxon>Siboglinidae</taxon>
        <taxon>Ridgeia</taxon>
    </lineage>
</organism>
<evidence type="ECO:0000313" key="2">
    <source>
        <dbReference type="EMBL" id="KAK2151442.1"/>
    </source>
</evidence>
<protein>
    <submittedName>
        <fullName evidence="2">Uncharacterized protein</fullName>
    </submittedName>
</protein>
<dbReference type="EMBL" id="JAODUO010002607">
    <property type="protein sequence ID" value="KAK2151442.1"/>
    <property type="molecule type" value="Genomic_DNA"/>
</dbReference>
<comment type="caution">
    <text evidence="2">The sequence shown here is derived from an EMBL/GenBank/DDBJ whole genome shotgun (WGS) entry which is preliminary data.</text>
</comment>
<dbReference type="InterPro" id="IPR036116">
    <property type="entry name" value="FN3_sf"/>
</dbReference>
<dbReference type="Proteomes" id="UP001209878">
    <property type="component" value="Unassembled WGS sequence"/>
</dbReference>
<evidence type="ECO:0000313" key="3">
    <source>
        <dbReference type="Proteomes" id="UP001209878"/>
    </source>
</evidence>
<name>A0AAD9JEX1_RIDPI</name>
<feature type="region of interest" description="Disordered" evidence="1">
    <location>
        <begin position="1"/>
        <end position="37"/>
    </location>
</feature>
<dbReference type="SUPFAM" id="SSF49265">
    <property type="entry name" value="Fibronectin type III"/>
    <property type="match status" value="1"/>
</dbReference>
<evidence type="ECO:0000256" key="1">
    <source>
        <dbReference type="SAM" id="MobiDB-lite"/>
    </source>
</evidence>
<gene>
    <name evidence="2" type="ORF">NP493_2622g00009</name>
</gene>
<dbReference type="AlphaFoldDB" id="A0AAD9JEX1"/>
<sequence length="85" mass="9253">MAEYARATGANPQATGVDNPGPEEFSRECPGRGPARKPLGFTILNNRTLVALTLQWHPGFDGGHPPQTFTLQYKASTEDQTEVKL</sequence>
<proteinExistence type="predicted"/>